<evidence type="ECO:0000313" key="2">
    <source>
        <dbReference type="Proteomes" id="UP000603317"/>
    </source>
</evidence>
<dbReference type="EMBL" id="BMID01000001">
    <property type="protein sequence ID" value="GGA11048.1"/>
    <property type="molecule type" value="Genomic_DNA"/>
</dbReference>
<gene>
    <name evidence="1" type="ORF">GCM10010923_22070</name>
</gene>
<name>A0ABQ1FGK1_9SPHN</name>
<protein>
    <submittedName>
        <fullName evidence="1">Uncharacterized protein</fullName>
    </submittedName>
</protein>
<dbReference type="RefSeq" id="WP_188642736.1">
    <property type="nucleotide sequence ID" value="NZ_BMID01000001.1"/>
</dbReference>
<dbReference type="Proteomes" id="UP000603317">
    <property type="component" value="Unassembled WGS sequence"/>
</dbReference>
<keyword evidence="2" id="KW-1185">Reference proteome</keyword>
<accession>A0ABQ1FGK1</accession>
<reference evidence="2" key="1">
    <citation type="journal article" date="2019" name="Int. J. Syst. Evol. Microbiol.">
        <title>The Global Catalogue of Microorganisms (GCM) 10K type strain sequencing project: providing services to taxonomists for standard genome sequencing and annotation.</title>
        <authorList>
            <consortium name="The Broad Institute Genomics Platform"/>
            <consortium name="The Broad Institute Genome Sequencing Center for Infectious Disease"/>
            <person name="Wu L."/>
            <person name="Ma J."/>
        </authorList>
    </citation>
    <scope>NUCLEOTIDE SEQUENCE [LARGE SCALE GENOMIC DNA]</scope>
    <source>
        <strain evidence="2">CGMCC 1.15297</strain>
    </source>
</reference>
<comment type="caution">
    <text evidence="1">The sequence shown here is derived from an EMBL/GenBank/DDBJ whole genome shotgun (WGS) entry which is preliminary data.</text>
</comment>
<sequence length="104" mass="11522">MADFGDRVRIKASDETLELELAGREGEVYGWTTPSITGVTVVGSEEDDVALNVNIEGLEHDLWFHPDLVELIDHNPGMTVSINGMDGEAVRLPNGEWQERSRSK</sequence>
<organism evidence="1 2">
    <name type="scientific">Blastomonas marina</name>
    <dbReference type="NCBI Taxonomy" id="1867408"/>
    <lineage>
        <taxon>Bacteria</taxon>
        <taxon>Pseudomonadati</taxon>
        <taxon>Pseudomonadota</taxon>
        <taxon>Alphaproteobacteria</taxon>
        <taxon>Sphingomonadales</taxon>
        <taxon>Sphingomonadaceae</taxon>
        <taxon>Blastomonas</taxon>
    </lineage>
</organism>
<evidence type="ECO:0000313" key="1">
    <source>
        <dbReference type="EMBL" id="GGA11048.1"/>
    </source>
</evidence>
<proteinExistence type="predicted"/>